<dbReference type="EMBL" id="BAAAEU010000001">
    <property type="protein sequence ID" value="GAA0705906.1"/>
    <property type="molecule type" value="Genomic_DNA"/>
</dbReference>
<name>A0ABN1ICZ4_9GAMM</name>
<evidence type="ECO:0000313" key="2">
    <source>
        <dbReference type="Proteomes" id="UP001501523"/>
    </source>
</evidence>
<organism evidence="1 2">
    <name type="scientific">Dokdonella soli</name>
    <dbReference type="NCBI Taxonomy" id="529810"/>
    <lineage>
        <taxon>Bacteria</taxon>
        <taxon>Pseudomonadati</taxon>
        <taxon>Pseudomonadota</taxon>
        <taxon>Gammaproteobacteria</taxon>
        <taxon>Lysobacterales</taxon>
        <taxon>Rhodanobacteraceae</taxon>
        <taxon>Dokdonella</taxon>
    </lineage>
</organism>
<comment type="caution">
    <text evidence="1">The sequence shown here is derived from an EMBL/GenBank/DDBJ whole genome shotgun (WGS) entry which is preliminary data.</text>
</comment>
<gene>
    <name evidence="1" type="ORF">GCM10009105_03750</name>
</gene>
<accession>A0ABN1ICZ4</accession>
<reference evidence="1 2" key="1">
    <citation type="journal article" date="2019" name="Int. J. Syst. Evol. Microbiol.">
        <title>The Global Catalogue of Microorganisms (GCM) 10K type strain sequencing project: providing services to taxonomists for standard genome sequencing and annotation.</title>
        <authorList>
            <consortium name="The Broad Institute Genomics Platform"/>
            <consortium name="The Broad Institute Genome Sequencing Center for Infectious Disease"/>
            <person name="Wu L."/>
            <person name="Ma J."/>
        </authorList>
    </citation>
    <scope>NUCLEOTIDE SEQUENCE [LARGE SCALE GENOMIC DNA]</scope>
    <source>
        <strain evidence="1 2">JCM 15421</strain>
    </source>
</reference>
<proteinExistence type="predicted"/>
<keyword evidence="2" id="KW-1185">Reference proteome</keyword>
<protein>
    <submittedName>
        <fullName evidence="1">Uncharacterized protein</fullName>
    </submittedName>
</protein>
<sequence>MTARTVRNAAGINQIVMKPVFHEAAAAHGDAQRGGVALKPARDKTRDAGCGFRGASCHTY</sequence>
<evidence type="ECO:0000313" key="1">
    <source>
        <dbReference type="EMBL" id="GAA0705906.1"/>
    </source>
</evidence>
<dbReference type="Proteomes" id="UP001501523">
    <property type="component" value="Unassembled WGS sequence"/>
</dbReference>